<dbReference type="GeneID" id="109132926"/>
<sequence length="140" mass="15471">MAAAEIVDSTQGLLNINMMNIAKLTSTNYLTWSLQVHSLLDGYDLVGYIDGTSAPQEQTIGSTTPPTPNPSYAKWRRQDKLIYSGLLGTLSPAIQPLVSKTKSSAEMWKQISSTYANPSWGHIQQLRLQLKQASKVSERM</sequence>
<proteinExistence type="predicted"/>
<gene>
    <name evidence="2" type="primary">LOC109132926</name>
</gene>
<reference evidence="2" key="2">
    <citation type="submission" date="2025-08" db="UniProtKB">
        <authorList>
            <consortium name="RefSeq"/>
        </authorList>
    </citation>
    <scope>IDENTIFICATION</scope>
    <source>
        <tissue evidence="2">Leaf</tissue>
    </source>
</reference>
<keyword evidence="1" id="KW-1185">Reference proteome</keyword>
<dbReference type="PANTHER" id="PTHR47481:SF22">
    <property type="entry name" value="RETROTRANSPOSON GAG DOMAIN-CONTAINING PROTEIN"/>
    <property type="match status" value="1"/>
</dbReference>
<organism evidence="1 2">
    <name type="scientific">Camelina sativa</name>
    <name type="common">False flax</name>
    <name type="synonym">Myagrum sativum</name>
    <dbReference type="NCBI Taxonomy" id="90675"/>
    <lineage>
        <taxon>Eukaryota</taxon>
        <taxon>Viridiplantae</taxon>
        <taxon>Streptophyta</taxon>
        <taxon>Embryophyta</taxon>
        <taxon>Tracheophyta</taxon>
        <taxon>Spermatophyta</taxon>
        <taxon>Magnoliopsida</taxon>
        <taxon>eudicotyledons</taxon>
        <taxon>Gunneridae</taxon>
        <taxon>Pentapetalae</taxon>
        <taxon>rosids</taxon>
        <taxon>malvids</taxon>
        <taxon>Brassicales</taxon>
        <taxon>Brassicaceae</taxon>
        <taxon>Camelineae</taxon>
        <taxon>Camelina</taxon>
    </lineage>
</organism>
<evidence type="ECO:0000313" key="2">
    <source>
        <dbReference type="RefSeq" id="XP_019100935.1"/>
    </source>
</evidence>
<reference evidence="1" key="1">
    <citation type="journal article" date="2014" name="Nat. Commun.">
        <title>The emerging biofuel crop Camelina sativa retains a highly undifferentiated hexaploid genome structure.</title>
        <authorList>
            <person name="Kagale S."/>
            <person name="Koh C."/>
            <person name="Nixon J."/>
            <person name="Bollina V."/>
            <person name="Clarke W.E."/>
            <person name="Tuteja R."/>
            <person name="Spillane C."/>
            <person name="Robinson S.J."/>
            <person name="Links M.G."/>
            <person name="Clarke C."/>
            <person name="Higgins E.E."/>
            <person name="Huebert T."/>
            <person name="Sharpe A.G."/>
            <person name="Parkin I.A."/>
        </authorList>
    </citation>
    <scope>NUCLEOTIDE SEQUENCE [LARGE SCALE GENOMIC DNA]</scope>
    <source>
        <strain evidence="1">cv. DH55</strain>
    </source>
</reference>
<dbReference type="Pfam" id="PF14223">
    <property type="entry name" value="Retrotran_gag_2"/>
    <property type="match status" value="1"/>
</dbReference>
<evidence type="ECO:0000313" key="1">
    <source>
        <dbReference type="Proteomes" id="UP000694864"/>
    </source>
</evidence>
<dbReference type="RefSeq" id="XP_019100935.1">
    <property type="nucleotide sequence ID" value="XM_019245390.1"/>
</dbReference>
<dbReference type="Proteomes" id="UP000694864">
    <property type="component" value="Chromosome 5"/>
</dbReference>
<name>A0ABM1RPJ7_CAMSA</name>
<dbReference type="PANTHER" id="PTHR47481">
    <property type="match status" value="1"/>
</dbReference>
<protein>
    <submittedName>
        <fullName evidence="2">Uncharacterized protein LOC109132926</fullName>
    </submittedName>
</protein>
<accession>A0ABM1RPJ7</accession>